<evidence type="ECO:0000313" key="2">
    <source>
        <dbReference type="EMBL" id="MBB5181153.1"/>
    </source>
</evidence>
<dbReference type="OrthoDB" id="9807946at2"/>
<feature type="domain" description="ODP" evidence="1">
    <location>
        <begin position="24"/>
        <end position="216"/>
    </location>
</feature>
<evidence type="ECO:0000313" key="3">
    <source>
        <dbReference type="Proteomes" id="UP000525923"/>
    </source>
</evidence>
<proteinExistence type="predicted"/>
<dbReference type="PANTHER" id="PTHR43717:SF1">
    <property type="entry name" value="ANAEROBIC NITRIC OXIDE REDUCTASE FLAVORUBREDOXIN"/>
    <property type="match status" value="1"/>
</dbReference>
<dbReference type="AlphaFoldDB" id="A0A7W8CT47"/>
<dbReference type="InterPro" id="IPR045761">
    <property type="entry name" value="ODP_dom"/>
</dbReference>
<sequence length="250" mass="28365">MARIDEIAPNVFRISIYVPDFGMQFNQFLLKDAEPLLFATGFKAFFPEMQEAVARLIDPSELRWIGFSHFESDECGALNQWLEIAPQSQAVTGLVSGMVNINDFADRPAHVLQNEDVLNIGKKKLRYISTPHVPHGWDAGLFFEESDRTLLTSDLFHHNGDTEPLTKESLAERARGALLEFEEGPLAGYVPYNQKTDRILQNLSELDPSTLAIMHGSSFYGNGKKEILNLREVWKSVMEESYNQSQFNNH</sequence>
<evidence type="ECO:0000259" key="1">
    <source>
        <dbReference type="Pfam" id="PF19583"/>
    </source>
</evidence>
<dbReference type="Proteomes" id="UP000525923">
    <property type="component" value="Unassembled WGS sequence"/>
</dbReference>
<protein>
    <submittedName>
        <fullName evidence="2">Flavorubredoxin</fullName>
    </submittedName>
</protein>
<organism evidence="2 3">
    <name type="scientific">Planococcus koreensis</name>
    <dbReference type="NCBI Taxonomy" id="112331"/>
    <lineage>
        <taxon>Bacteria</taxon>
        <taxon>Bacillati</taxon>
        <taxon>Bacillota</taxon>
        <taxon>Bacilli</taxon>
        <taxon>Bacillales</taxon>
        <taxon>Caryophanaceae</taxon>
        <taxon>Planococcus</taxon>
    </lineage>
</organism>
<dbReference type="EMBL" id="JACHHE010000007">
    <property type="protein sequence ID" value="MBB5181153.1"/>
    <property type="molecule type" value="Genomic_DNA"/>
</dbReference>
<dbReference type="PANTHER" id="PTHR43717">
    <property type="entry name" value="ANAEROBIC NITRIC OXIDE REDUCTASE FLAVORUBREDOXIN"/>
    <property type="match status" value="1"/>
</dbReference>
<comment type="caution">
    <text evidence="2">The sequence shown here is derived from an EMBL/GenBank/DDBJ whole genome shotgun (WGS) entry which is preliminary data.</text>
</comment>
<dbReference type="RefSeq" id="WP_135502495.1">
    <property type="nucleotide sequence ID" value="NZ_JACHHE010000007.1"/>
</dbReference>
<accession>A0A7W8CT47</accession>
<name>A0A7W8CT47_9BACL</name>
<gene>
    <name evidence="2" type="ORF">HNQ44_002618</name>
</gene>
<dbReference type="InterPro" id="IPR036866">
    <property type="entry name" value="RibonucZ/Hydroxyglut_hydro"/>
</dbReference>
<keyword evidence="3" id="KW-1185">Reference proteome</keyword>
<dbReference type="Pfam" id="PF19583">
    <property type="entry name" value="ODP"/>
    <property type="match status" value="1"/>
</dbReference>
<dbReference type="Gene3D" id="3.60.15.10">
    <property type="entry name" value="Ribonuclease Z/Hydroxyacylglutathione hydrolase-like"/>
    <property type="match status" value="1"/>
</dbReference>
<dbReference type="SUPFAM" id="SSF56281">
    <property type="entry name" value="Metallo-hydrolase/oxidoreductase"/>
    <property type="match status" value="1"/>
</dbReference>
<reference evidence="2 3" key="1">
    <citation type="submission" date="2020-08" db="EMBL/GenBank/DDBJ databases">
        <title>Genomic Encyclopedia of Type Strains, Phase IV (KMG-IV): sequencing the most valuable type-strain genomes for metagenomic binning, comparative biology and taxonomic classification.</title>
        <authorList>
            <person name="Goeker M."/>
        </authorList>
    </citation>
    <scope>NUCLEOTIDE SEQUENCE [LARGE SCALE GENOMIC DNA]</scope>
    <source>
        <strain evidence="2 3">DSM 15895</strain>
    </source>
</reference>